<keyword evidence="2" id="KW-1185">Reference proteome</keyword>
<protein>
    <recommendedName>
        <fullName evidence="3">Lipoprotein</fullName>
    </recommendedName>
</protein>
<dbReference type="AlphaFoldDB" id="V4TL46"/>
<dbReference type="eggNOG" id="ENOG5032SHS">
    <property type="taxonomic scope" value="Bacteria"/>
</dbReference>
<reference evidence="1 2" key="1">
    <citation type="journal article" date="2014" name="Genome Announc.">
        <title>Draft Genome Sequence of Lutibaculum baratangense Strain AMV1T, Isolated from a Mud Volcano in Andamans, India.</title>
        <authorList>
            <person name="Singh A."/>
            <person name="Sreenivas A."/>
            <person name="Sathyanarayana Reddy G."/>
            <person name="Pinnaka A.K."/>
            <person name="Shivaji S."/>
        </authorList>
    </citation>
    <scope>NUCLEOTIDE SEQUENCE [LARGE SCALE GENOMIC DNA]</scope>
    <source>
        <strain evidence="1 2">AMV1</strain>
    </source>
</reference>
<evidence type="ECO:0000313" key="2">
    <source>
        <dbReference type="Proteomes" id="UP000017819"/>
    </source>
</evidence>
<proteinExistence type="predicted"/>
<dbReference type="STRING" id="631454.N177_0762"/>
<dbReference type="Proteomes" id="UP000017819">
    <property type="component" value="Unassembled WGS sequence"/>
</dbReference>
<dbReference type="OrthoDB" id="7190313at2"/>
<dbReference type="RefSeq" id="WP_023430910.1">
    <property type="nucleotide sequence ID" value="NZ_AWXZ01000014.1"/>
</dbReference>
<dbReference type="EMBL" id="AWXZ01000014">
    <property type="protein sequence ID" value="ESR26543.1"/>
    <property type="molecule type" value="Genomic_DNA"/>
</dbReference>
<organism evidence="1 2">
    <name type="scientific">Lutibaculum baratangense AMV1</name>
    <dbReference type="NCBI Taxonomy" id="631454"/>
    <lineage>
        <taxon>Bacteria</taxon>
        <taxon>Pseudomonadati</taxon>
        <taxon>Pseudomonadota</taxon>
        <taxon>Alphaproteobacteria</taxon>
        <taxon>Hyphomicrobiales</taxon>
        <taxon>Tepidamorphaceae</taxon>
        <taxon>Lutibaculum</taxon>
    </lineage>
</organism>
<evidence type="ECO:0008006" key="3">
    <source>
        <dbReference type="Google" id="ProtNLM"/>
    </source>
</evidence>
<evidence type="ECO:0000313" key="1">
    <source>
        <dbReference type="EMBL" id="ESR26543.1"/>
    </source>
</evidence>
<comment type="caution">
    <text evidence="1">The sequence shown here is derived from an EMBL/GenBank/DDBJ whole genome shotgun (WGS) entry which is preliminary data.</text>
</comment>
<sequence length="159" mass="17321">MHKVPGFVRGHLLLPLLAAVLVALLSACASLAPDYSLEAYRNATTLKAESLALIAKAHEPYASHAREVEELSTRIDAAYEFSAGLPRNALSARQWAIMRSPDRNLYGGFVARWREQGRVGAFFRDEARSQIAEGFDYIICLEANKQKATACAVPTGVGS</sequence>
<name>V4TL46_9HYPH</name>
<accession>V4TL46</accession>
<gene>
    <name evidence="1" type="ORF">N177_0762</name>
</gene>
<dbReference type="PROSITE" id="PS51257">
    <property type="entry name" value="PROKAR_LIPOPROTEIN"/>
    <property type="match status" value="1"/>
</dbReference>